<keyword evidence="1" id="KW-0472">Membrane</keyword>
<dbReference type="CDD" id="cd03510">
    <property type="entry name" value="Rhizobitoxine-FADS-like"/>
    <property type="match status" value="1"/>
</dbReference>
<comment type="caution">
    <text evidence="3">The sequence shown here is derived from an EMBL/GenBank/DDBJ whole genome shotgun (WGS) entry which is preliminary data.</text>
</comment>
<dbReference type="Proteomes" id="UP001597186">
    <property type="component" value="Unassembled WGS sequence"/>
</dbReference>
<dbReference type="RefSeq" id="WP_379917453.1">
    <property type="nucleotide sequence ID" value="NZ_JBHUDD010000146.1"/>
</dbReference>
<dbReference type="EC" id="1.14.19.-" evidence="3"/>
<protein>
    <submittedName>
        <fullName evidence="3">Fatty acid desaturase family protein</fullName>
        <ecNumber evidence="3">1.14.19.-</ecNumber>
    </submittedName>
</protein>
<evidence type="ECO:0000313" key="3">
    <source>
        <dbReference type="EMBL" id="MFD1510860.1"/>
    </source>
</evidence>
<keyword evidence="1" id="KW-1133">Transmembrane helix</keyword>
<gene>
    <name evidence="3" type="ORF">ACFTOW_15860</name>
</gene>
<feature type="non-terminal residue" evidence="3">
    <location>
        <position position="294"/>
    </location>
</feature>
<feature type="transmembrane region" description="Helical" evidence="1">
    <location>
        <begin position="194"/>
        <end position="213"/>
    </location>
</feature>
<sequence>MKDTSFGPRGKELFTSDEIRPLAARSDLWGAWLVLHAWAVIAGALALFAVWPNPLTFVLAVVLIGSRQLGLAILMHEAAHMALFRSRRLNEFAGEWLCGRPILADLFEYRRYHLKHHRYTQTEQDPDLRLSKPFPTTPASLRRKLIRDITGQTGFKQRSQQIMFAFKMAGEVEGAPTSQELSQAFNGPELGRALLANLVIFAVMWAVGAWWWWLTFWALPLLTWFQLVLRIRNIAEHGAVEFSDNPLRNVRTTRAGPLMRLLVAPYWAGESLLGRSVCLSALASEPELDSVMLG</sequence>
<proteinExistence type="predicted"/>
<feature type="transmembrane region" description="Helical" evidence="1">
    <location>
        <begin position="57"/>
        <end position="79"/>
    </location>
</feature>
<evidence type="ECO:0000259" key="2">
    <source>
        <dbReference type="Pfam" id="PF00487"/>
    </source>
</evidence>
<dbReference type="PANTHER" id="PTHR19353">
    <property type="entry name" value="FATTY ACID DESATURASE 2"/>
    <property type="match status" value="1"/>
</dbReference>
<keyword evidence="3" id="KW-0560">Oxidoreductase</keyword>
<name>A0ABW4EI60_9RHOB</name>
<organism evidence="3 4">
    <name type="scientific">Lacimonas salitolerans</name>
    <dbReference type="NCBI Taxonomy" id="1323750"/>
    <lineage>
        <taxon>Bacteria</taxon>
        <taxon>Pseudomonadati</taxon>
        <taxon>Pseudomonadota</taxon>
        <taxon>Alphaproteobacteria</taxon>
        <taxon>Rhodobacterales</taxon>
        <taxon>Paracoccaceae</taxon>
        <taxon>Lacimonas</taxon>
    </lineage>
</organism>
<dbReference type="PANTHER" id="PTHR19353:SF19">
    <property type="entry name" value="DELTA(5) FATTY ACID DESATURASE C-RELATED"/>
    <property type="match status" value="1"/>
</dbReference>
<accession>A0ABW4EI60</accession>
<dbReference type="EMBL" id="JBHUDD010000146">
    <property type="protein sequence ID" value="MFD1510860.1"/>
    <property type="molecule type" value="Genomic_DNA"/>
</dbReference>
<dbReference type="Pfam" id="PF00487">
    <property type="entry name" value="FA_desaturase"/>
    <property type="match status" value="1"/>
</dbReference>
<evidence type="ECO:0000313" key="4">
    <source>
        <dbReference type="Proteomes" id="UP001597186"/>
    </source>
</evidence>
<feature type="transmembrane region" description="Helical" evidence="1">
    <location>
        <begin position="29"/>
        <end position="51"/>
    </location>
</feature>
<dbReference type="InterPro" id="IPR012171">
    <property type="entry name" value="Fatty_acid_desaturase"/>
</dbReference>
<keyword evidence="1" id="KW-0812">Transmembrane</keyword>
<reference evidence="4" key="1">
    <citation type="journal article" date="2019" name="Int. J. Syst. Evol. Microbiol.">
        <title>The Global Catalogue of Microorganisms (GCM) 10K type strain sequencing project: providing services to taxonomists for standard genome sequencing and annotation.</title>
        <authorList>
            <consortium name="The Broad Institute Genomics Platform"/>
            <consortium name="The Broad Institute Genome Sequencing Center for Infectious Disease"/>
            <person name="Wu L."/>
            <person name="Ma J."/>
        </authorList>
    </citation>
    <scope>NUCLEOTIDE SEQUENCE [LARGE SCALE GENOMIC DNA]</scope>
    <source>
        <strain evidence="4">CGMCC 1.12477</strain>
    </source>
</reference>
<keyword evidence="4" id="KW-1185">Reference proteome</keyword>
<evidence type="ECO:0000256" key="1">
    <source>
        <dbReference type="SAM" id="Phobius"/>
    </source>
</evidence>
<dbReference type="InterPro" id="IPR005804">
    <property type="entry name" value="FA_desaturase_dom"/>
</dbReference>
<dbReference type="GO" id="GO:0016491">
    <property type="term" value="F:oxidoreductase activity"/>
    <property type="evidence" value="ECO:0007669"/>
    <property type="project" value="UniProtKB-KW"/>
</dbReference>
<feature type="domain" description="Fatty acid desaturase" evidence="2">
    <location>
        <begin position="53"/>
        <end position="264"/>
    </location>
</feature>